<dbReference type="GO" id="GO:0061630">
    <property type="term" value="F:ubiquitin protein ligase activity"/>
    <property type="evidence" value="ECO:0007669"/>
    <property type="project" value="InterPro"/>
</dbReference>
<gene>
    <name evidence="7" type="ORF">Malapachy_1130</name>
</gene>
<protein>
    <submittedName>
        <fullName evidence="7">Protein mlo2</fullName>
    </submittedName>
</protein>
<evidence type="ECO:0000259" key="6">
    <source>
        <dbReference type="PROSITE" id="PS51157"/>
    </source>
</evidence>
<dbReference type="InterPro" id="IPR003126">
    <property type="entry name" value="Znf_UBR"/>
</dbReference>
<keyword evidence="8" id="KW-1185">Reference proteome</keyword>
<sequence length="392" mass="44451">MSEAGPSSSSPPVLPDPNKEAPLLDAERGFTAQDLIEQQERLEAQANEAIPFRFDECTFARGYIRQPVFACKTCGHGGICAGCSVACHGDHELVELFHRRHFRCDCGTPNLYRLCPDTPHKRDTGYPADARPCQLRSKDVNKGWDVPNDENVYTHNFEGAFCRCERGKTYDPDTEDEVMYQCLVCEDWFHESCLSLRPSTQSKPLLTTSQFDVLLCDACMRQPSAWLLRRYAGQPGWLVPVPPKDDDPSWRTLGSTSSDDNATEPMTKRRRTECSKPASSVLGSVPGRWDVYLTHQFRDALCRCEACAKAWESYPYVWDEEETYDPPMDRDDSASATSTSSTYERGMAMLSQLPRPQMLESLRAYQELRDALFEHLRPYAESHEPVSEEAIM</sequence>
<dbReference type="PANTHER" id="PTHR13513">
    <property type="entry name" value="E3 UBIQUITIN-PROTEIN LIGASE UBR7"/>
    <property type="match status" value="1"/>
</dbReference>
<dbReference type="InterPro" id="IPR013083">
    <property type="entry name" value="Znf_RING/FYVE/PHD"/>
</dbReference>
<dbReference type="GO" id="GO:0005737">
    <property type="term" value="C:cytoplasm"/>
    <property type="evidence" value="ECO:0007669"/>
    <property type="project" value="TreeGrafter"/>
</dbReference>
<feature type="region of interest" description="Disordered" evidence="5">
    <location>
        <begin position="324"/>
        <end position="343"/>
    </location>
</feature>
<dbReference type="InterPro" id="IPR011011">
    <property type="entry name" value="Znf_FYVE_PHD"/>
</dbReference>
<keyword evidence="3" id="KW-0862">Zinc</keyword>
<dbReference type="GeneID" id="28727515"/>
<reference evidence="7 8" key="1">
    <citation type="submission" date="2015-07" db="EMBL/GenBank/DDBJ databases">
        <title>Draft Genome Sequence of Malassezia furfur CBS1878 and Malassezia pachydermatis CBS1879.</title>
        <authorList>
            <person name="Triana S."/>
            <person name="Ohm R."/>
            <person name="Gonzalez A."/>
            <person name="DeCock H."/>
            <person name="Restrepo S."/>
            <person name="Celis A."/>
        </authorList>
    </citation>
    <scope>NUCLEOTIDE SEQUENCE [LARGE SCALE GENOMIC DNA]</scope>
    <source>
        <strain evidence="7 8">CBS 1879</strain>
    </source>
</reference>
<proteinExistence type="predicted"/>
<dbReference type="AlphaFoldDB" id="A0A0N0RSA2"/>
<feature type="compositionally biased region" description="Low complexity" evidence="5">
    <location>
        <begin position="1"/>
        <end position="11"/>
    </location>
</feature>
<evidence type="ECO:0000313" key="7">
    <source>
        <dbReference type="EMBL" id="KOS14522.1"/>
    </source>
</evidence>
<dbReference type="InterPro" id="IPR047506">
    <property type="entry name" value="UBR7-like_UBR-box"/>
</dbReference>
<dbReference type="SMART" id="SM00249">
    <property type="entry name" value="PHD"/>
    <property type="match status" value="1"/>
</dbReference>
<dbReference type="SUPFAM" id="SSF57903">
    <property type="entry name" value="FYVE/PHD zinc finger"/>
    <property type="match status" value="1"/>
</dbReference>
<dbReference type="Gene3D" id="3.30.40.10">
    <property type="entry name" value="Zinc/RING finger domain, C3HC4 (zinc finger)"/>
    <property type="match status" value="1"/>
</dbReference>
<dbReference type="InterPro" id="IPR001965">
    <property type="entry name" value="Znf_PHD"/>
</dbReference>
<dbReference type="GO" id="GO:0008270">
    <property type="term" value="F:zinc ion binding"/>
    <property type="evidence" value="ECO:0007669"/>
    <property type="project" value="UniProtKB-KW"/>
</dbReference>
<feature type="zinc finger region" description="UBR-type" evidence="4">
    <location>
        <begin position="55"/>
        <end position="138"/>
    </location>
</feature>
<dbReference type="Pfam" id="PF02207">
    <property type="entry name" value="zf-UBR"/>
    <property type="match status" value="1"/>
</dbReference>
<accession>A0A0N0RSA2</accession>
<dbReference type="VEuPathDB" id="FungiDB:Malapachy_1130"/>
<dbReference type="OrthoDB" id="5795902at2759"/>
<evidence type="ECO:0000256" key="4">
    <source>
        <dbReference type="PROSITE-ProRule" id="PRU00508"/>
    </source>
</evidence>
<comment type="caution">
    <text evidence="7">The sequence shown here is derived from an EMBL/GenBank/DDBJ whole genome shotgun (WGS) entry which is preliminary data.</text>
</comment>
<dbReference type="SMART" id="SM00396">
    <property type="entry name" value="ZnF_UBR1"/>
    <property type="match status" value="1"/>
</dbReference>
<dbReference type="PANTHER" id="PTHR13513:SF9">
    <property type="entry name" value="E3 UBIQUITIN-PROTEIN LIGASE UBR7-RELATED"/>
    <property type="match status" value="1"/>
</dbReference>
<name>A0A0N0RSA2_9BASI</name>
<dbReference type="PROSITE" id="PS51157">
    <property type="entry name" value="ZF_UBR"/>
    <property type="match status" value="1"/>
</dbReference>
<dbReference type="EMBL" id="LGAV01000003">
    <property type="protein sequence ID" value="KOS14522.1"/>
    <property type="molecule type" value="Genomic_DNA"/>
</dbReference>
<evidence type="ECO:0000256" key="1">
    <source>
        <dbReference type="ARBA" id="ARBA00022723"/>
    </source>
</evidence>
<evidence type="ECO:0000256" key="3">
    <source>
        <dbReference type="ARBA" id="ARBA00022833"/>
    </source>
</evidence>
<keyword evidence="2" id="KW-0863">Zinc-finger</keyword>
<evidence type="ECO:0000256" key="2">
    <source>
        <dbReference type="ARBA" id="ARBA00022771"/>
    </source>
</evidence>
<dbReference type="RefSeq" id="XP_017992154.1">
    <property type="nucleotide sequence ID" value="XM_018135640.1"/>
</dbReference>
<dbReference type="Proteomes" id="UP000037751">
    <property type="component" value="Unassembled WGS sequence"/>
</dbReference>
<feature type="region of interest" description="Disordered" evidence="5">
    <location>
        <begin position="241"/>
        <end position="279"/>
    </location>
</feature>
<dbReference type="InterPro" id="IPR040204">
    <property type="entry name" value="UBR7"/>
</dbReference>
<keyword evidence="1" id="KW-0479">Metal-binding</keyword>
<organism evidence="7 8">
    <name type="scientific">Malassezia pachydermatis</name>
    <dbReference type="NCBI Taxonomy" id="77020"/>
    <lineage>
        <taxon>Eukaryota</taxon>
        <taxon>Fungi</taxon>
        <taxon>Dikarya</taxon>
        <taxon>Basidiomycota</taxon>
        <taxon>Ustilaginomycotina</taxon>
        <taxon>Malasseziomycetes</taxon>
        <taxon>Malasseziales</taxon>
        <taxon>Malasseziaceae</taxon>
        <taxon>Malassezia</taxon>
    </lineage>
</organism>
<feature type="domain" description="UBR-type" evidence="6">
    <location>
        <begin position="55"/>
        <end position="138"/>
    </location>
</feature>
<evidence type="ECO:0000313" key="8">
    <source>
        <dbReference type="Proteomes" id="UP000037751"/>
    </source>
</evidence>
<evidence type="ECO:0000256" key="5">
    <source>
        <dbReference type="SAM" id="MobiDB-lite"/>
    </source>
</evidence>
<feature type="region of interest" description="Disordered" evidence="5">
    <location>
        <begin position="1"/>
        <end position="22"/>
    </location>
</feature>
<dbReference type="CDD" id="cd19677">
    <property type="entry name" value="UBR-box_UBR7"/>
    <property type="match status" value="1"/>
</dbReference>